<comment type="caution">
    <text evidence="1">The sequence shown here is derived from an EMBL/GenBank/DDBJ whole genome shotgun (WGS) entry which is preliminary data.</text>
</comment>
<organism evidence="1 2">
    <name type="scientific">Trifolium medium</name>
    <dbReference type="NCBI Taxonomy" id="97028"/>
    <lineage>
        <taxon>Eukaryota</taxon>
        <taxon>Viridiplantae</taxon>
        <taxon>Streptophyta</taxon>
        <taxon>Embryophyta</taxon>
        <taxon>Tracheophyta</taxon>
        <taxon>Spermatophyta</taxon>
        <taxon>Magnoliopsida</taxon>
        <taxon>eudicotyledons</taxon>
        <taxon>Gunneridae</taxon>
        <taxon>Pentapetalae</taxon>
        <taxon>rosids</taxon>
        <taxon>fabids</taxon>
        <taxon>Fabales</taxon>
        <taxon>Fabaceae</taxon>
        <taxon>Papilionoideae</taxon>
        <taxon>50 kb inversion clade</taxon>
        <taxon>NPAAA clade</taxon>
        <taxon>Hologalegina</taxon>
        <taxon>IRL clade</taxon>
        <taxon>Trifolieae</taxon>
        <taxon>Trifolium</taxon>
    </lineage>
</organism>
<dbReference type="EMBL" id="LXQA011227530">
    <property type="protein sequence ID" value="MCI89771.1"/>
    <property type="molecule type" value="Genomic_DNA"/>
</dbReference>
<dbReference type="AlphaFoldDB" id="A0A392VS05"/>
<evidence type="ECO:0000313" key="2">
    <source>
        <dbReference type="Proteomes" id="UP000265520"/>
    </source>
</evidence>
<evidence type="ECO:0000313" key="1">
    <source>
        <dbReference type="EMBL" id="MCI89771.1"/>
    </source>
</evidence>
<sequence>MNYIRNPFDIPGYSDELSVEQPFDLCFDLLHHHRCEPSWILLDWFLPGLQ</sequence>
<feature type="non-terminal residue" evidence="1">
    <location>
        <position position="50"/>
    </location>
</feature>
<name>A0A392VS05_9FABA</name>
<protein>
    <submittedName>
        <fullName evidence="1">Uncharacterized protein</fullName>
    </submittedName>
</protein>
<keyword evidence="2" id="KW-1185">Reference proteome</keyword>
<reference evidence="1 2" key="1">
    <citation type="journal article" date="2018" name="Front. Plant Sci.">
        <title>Red Clover (Trifolium pratense) and Zigzag Clover (T. medium) - A Picture of Genomic Similarities and Differences.</title>
        <authorList>
            <person name="Dluhosova J."/>
            <person name="Istvanek J."/>
            <person name="Nedelnik J."/>
            <person name="Repkova J."/>
        </authorList>
    </citation>
    <scope>NUCLEOTIDE SEQUENCE [LARGE SCALE GENOMIC DNA]</scope>
    <source>
        <strain evidence="2">cv. 10/8</strain>
        <tissue evidence="1">Leaf</tissue>
    </source>
</reference>
<dbReference type="Proteomes" id="UP000265520">
    <property type="component" value="Unassembled WGS sequence"/>
</dbReference>
<accession>A0A392VS05</accession>
<proteinExistence type="predicted"/>